<organism evidence="5 6">
    <name type="scientific">Microthyrium microscopicum</name>
    <dbReference type="NCBI Taxonomy" id="703497"/>
    <lineage>
        <taxon>Eukaryota</taxon>
        <taxon>Fungi</taxon>
        <taxon>Dikarya</taxon>
        <taxon>Ascomycota</taxon>
        <taxon>Pezizomycotina</taxon>
        <taxon>Dothideomycetes</taxon>
        <taxon>Dothideomycetes incertae sedis</taxon>
        <taxon>Microthyriales</taxon>
        <taxon>Microthyriaceae</taxon>
        <taxon>Microthyrium</taxon>
    </lineage>
</organism>
<dbReference type="InterPro" id="IPR035979">
    <property type="entry name" value="RBD_domain_sf"/>
</dbReference>
<dbReference type="SMART" id="SM00582">
    <property type="entry name" value="RPR"/>
    <property type="match status" value="1"/>
</dbReference>
<dbReference type="PROSITE" id="PS51391">
    <property type="entry name" value="CID"/>
    <property type="match status" value="1"/>
</dbReference>
<dbReference type="PROSITE" id="PS50102">
    <property type="entry name" value="RRM"/>
    <property type="match status" value="1"/>
</dbReference>
<dbReference type="InterPro" id="IPR008942">
    <property type="entry name" value="ENTH_VHS"/>
</dbReference>
<dbReference type="InterPro" id="IPR006569">
    <property type="entry name" value="CID_dom"/>
</dbReference>
<feature type="region of interest" description="Disordered" evidence="2">
    <location>
        <begin position="338"/>
        <end position="449"/>
    </location>
</feature>
<evidence type="ECO:0008006" key="7">
    <source>
        <dbReference type="Google" id="ProtNLM"/>
    </source>
</evidence>
<gene>
    <name evidence="5" type="ORF">BT63DRAFT_179435</name>
</gene>
<dbReference type="AlphaFoldDB" id="A0A6A6UHV9"/>
<dbReference type="EMBL" id="MU004232">
    <property type="protein sequence ID" value="KAF2671772.1"/>
    <property type="molecule type" value="Genomic_DNA"/>
</dbReference>
<evidence type="ECO:0000256" key="1">
    <source>
        <dbReference type="PROSITE-ProRule" id="PRU00176"/>
    </source>
</evidence>
<evidence type="ECO:0000259" key="3">
    <source>
        <dbReference type="PROSITE" id="PS50102"/>
    </source>
</evidence>
<sequence length="666" mass="72016">MAIPIHPAVQELEKMLQNLTSLKPPGVNKKSVEAATKICMDPQNITVEPQLVSALVAQFQKNPETHKLGVLYIIDSIMRQWVVTGASHAGGVRKMTDSLPSLMNDFIPVVPEGQKDRLLKLFDIWTSSSTFPTPMLAEFKRRLNNPAQQPSYAAAQPPAAMPSDPASLLAALAAPPAQPQQPQPVPQPQMAQQPPQSNFLSAFSSLTQPQAPSQPQNVQQFVPNYPQEVPIHMRQAPVPVPQQQPPVAPPAPVNAPAANPLAQLGQLGQLAALLPALQAPGGVQDPAALMQQIQLLAQLQQQYGQDGVMQVVQALQQQAAAQQPTYPPAQVAQQQPVAYPTNGGHLNGHGYGNQDTGPGARDRSRSPDWKQRNRYSPPARRDSPTYGNYDPNAPGGGQDDRGGRRGRQQRGGMGGRNEFRQRSPQPVSRDSPVPHSSAPKPVGFDNKLPPGSVKVLSRTLFVGGVKTSETDLKTFFRQFGTVQSCIVNHEKRHAFLKLVTHADAMATRQAIWNLPEPEYRSLFERVNWAVGFGPTHCADYNVGESTIPIDLLTDADRKWMLNAEFGGTGGKNIVPGMIVEEPDIEIGAGPSSKAIHRRGQGGNQGRGGNYFGRRGGNANHAANDSGHQRPPRNQRAEHVNVPDHVGPPPAVPTFGAPIPGFPFNLR</sequence>
<keyword evidence="6" id="KW-1185">Reference proteome</keyword>
<dbReference type="Pfam" id="PF04818">
    <property type="entry name" value="CID"/>
    <property type="match status" value="1"/>
</dbReference>
<evidence type="ECO:0000313" key="6">
    <source>
        <dbReference type="Proteomes" id="UP000799302"/>
    </source>
</evidence>
<feature type="domain" description="RRM" evidence="3">
    <location>
        <begin position="458"/>
        <end position="531"/>
    </location>
</feature>
<proteinExistence type="predicted"/>
<accession>A0A6A6UHV9</accession>
<dbReference type="OrthoDB" id="79367at2759"/>
<dbReference type="SUPFAM" id="SSF54928">
    <property type="entry name" value="RNA-binding domain, RBD"/>
    <property type="match status" value="1"/>
</dbReference>
<protein>
    <recommendedName>
        <fullName evidence="7">CID domain-containing protein</fullName>
    </recommendedName>
</protein>
<dbReference type="SUPFAM" id="SSF48464">
    <property type="entry name" value="ENTH/VHS domain"/>
    <property type="match status" value="1"/>
</dbReference>
<dbReference type="InterPro" id="IPR048892">
    <property type="entry name" value="Nrd1_Seb1_dom2"/>
</dbReference>
<dbReference type="Proteomes" id="UP000799302">
    <property type="component" value="Unassembled WGS sequence"/>
</dbReference>
<dbReference type="InterPro" id="IPR000504">
    <property type="entry name" value="RRM_dom"/>
</dbReference>
<reference evidence="5" key="1">
    <citation type="journal article" date="2020" name="Stud. Mycol.">
        <title>101 Dothideomycetes genomes: a test case for predicting lifestyles and emergence of pathogens.</title>
        <authorList>
            <person name="Haridas S."/>
            <person name="Albert R."/>
            <person name="Binder M."/>
            <person name="Bloem J."/>
            <person name="Labutti K."/>
            <person name="Salamov A."/>
            <person name="Andreopoulos B."/>
            <person name="Baker S."/>
            <person name="Barry K."/>
            <person name="Bills G."/>
            <person name="Bluhm B."/>
            <person name="Cannon C."/>
            <person name="Castanera R."/>
            <person name="Culley D."/>
            <person name="Daum C."/>
            <person name="Ezra D."/>
            <person name="Gonzalez J."/>
            <person name="Henrissat B."/>
            <person name="Kuo A."/>
            <person name="Liang C."/>
            <person name="Lipzen A."/>
            <person name="Lutzoni F."/>
            <person name="Magnuson J."/>
            <person name="Mondo S."/>
            <person name="Nolan M."/>
            <person name="Ohm R."/>
            <person name="Pangilinan J."/>
            <person name="Park H.-J."/>
            <person name="Ramirez L."/>
            <person name="Alfaro M."/>
            <person name="Sun H."/>
            <person name="Tritt A."/>
            <person name="Yoshinaga Y."/>
            <person name="Zwiers L.-H."/>
            <person name="Turgeon B."/>
            <person name="Goodwin S."/>
            <person name="Spatafora J."/>
            <person name="Crous P."/>
            <person name="Grigoriev I."/>
        </authorList>
    </citation>
    <scope>NUCLEOTIDE SEQUENCE</scope>
    <source>
        <strain evidence="5">CBS 115976</strain>
    </source>
</reference>
<name>A0A6A6UHV9_9PEZI</name>
<evidence type="ECO:0000313" key="5">
    <source>
        <dbReference type="EMBL" id="KAF2671772.1"/>
    </source>
</evidence>
<dbReference type="Gene3D" id="1.25.40.90">
    <property type="match status" value="1"/>
</dbReference>
<evidence type="ECO:0000259" key="4">
    <source>
        <dbReference type="PROSITE" id="PS51391"/>
    </source>
</evidence>
<dbReference type="InterPro" id="IPR012677">
    <property type="entry name" value="Nucleotide-bd_a/b_plait_sf"/>
</dbReference>
<dbReference type="Pfam" id="PF21380">
    <property type="entry name" value="Nrd1-Seb1_dom2"/>
    <property type="match status" value="1"/>
</dbReference>
<feature type="region of interest" description="Disordered" evidence="2">
    <location>
        <begin position="591"/>
        <end position="641"/>
    </location>
</feature>
<keyword evidence="1" id="KW-0694">RNA-binding</keyword>
<feature type="compositionally biased region" description="Gly residues" evidence="2">
    <location>
        <begin position="600"/>
        <end position="615"/>
    </location>
</feature>
<dbReference type="GO" id="GO:0003723">
    <property type="term" value="F:RNA binding"/>
    <property type="evidence" value="ECO:0007669"/>
    <property type="project" value="UniProtKB-UniRule"/>
</dbReference>
<evidence type="ECO:0000256" key="2">
    <source>
        <dbReference type="SAM" id="MobiDB-lite"/>
    </source>
</evidence>
<feature type="compositionally biased region" description="Basic and acidic residues" evidence="2">
    <location>
        <begin position="360"/>
        <end position="371"/>
    </location>
</feature>
<feature type="compositionally biased region" description="Pro residues" evidence="2">
    <location>
        <begin position="176"/>
        <end position="187"/>
    </location>
</feature>
<feature type="region of interest" description="Disordered" evidence="2">
    <location>
        <begin position="174"/>
        <end position="195"/>
    </location>
</feature>
<dbReference type="Gene3D" id="3.30.70.330">
    <property type="match status" value="1"/>
</dbReference>
<feature type="domain" description="CID" evidence="4">
    <location>
        <begin position="7"/>
        <end position="147"/>
    </location>
</feature>